<dbReference type="PANTHER" id="PTHR33619:SF3">
    <property type="entry name" value="POLYSACCHARIDE EXPORT PROTEIN GFCE-RELATED"/>
    <property type="match status" value="1"/>
</dbReference>
<keyword evidence="2" id="KW-0812">Transmembrane</keyword>
<keyword evidence="2" id="KW-0472">Membrane</keyword>
<protein>
    <submittedName>
        <fullName evidence="5">Protein involved in polysaccharide export, contains SLBB domain of the beta-grasp fold</fullName>
    </submittedName>
    <submittedName>
        <fullName evidence="6">Soluble ligand binding domain-containing protein</fullName>
    </submittedName>
</protein>
<evidence type="ECO:0000313" key="5">
    <source>
        <dbReference type="EMBL" id="APF20198.1"/>
    </source>
</evidence>
<dbReference type="AlphaFoldDB" id="H1XS92"/>
<dbReference type="OrthoDB" id="9808948at2"/>
<keyword evidence="7" id="KW-1185">Reference proteome</keyword>
<dbReference type="EMBL" id="CP018099">
    <property type="protein sequence ID" value="APF20198.1"/>
    <property type="molecule type" value="Genomic_DNA"/>
</dbReference>
<feature type="domain" description="Polysaccharide export protein N-terminal" evidence="3">
    <location>
        <begin position="67"/>
        <end position="127"/>
    </location>
</feature>
<accession>H1XS92</accession>
<dbReference type="Gene3D" id="3.10.560.10">
    <property type="entry name" value="Outer membrane lipoprotein wza domain like"/>
    <property type="match status" value="3"/>
</dbReference>
<dbReference type="InterPro" id="IPR019554">
    <property type="entry name" value="Soluble_ligand-bd"/>
</dbReference>
<dbReference type="InParanoid" id="H1XS92"/>
<dbReference type="Proteomes" id="UP000183868">
    <property type="component" value="Chromosome"/>
</dbReference>
<sequence length="428" mass="48395" precursor="true">MKTVLSIFFIIWILSSGFAQDIPTLQENILLDRENPKYQTSLEKFYKQRSITRTISPQVLEAEIEDSLYMVGPGDQLGIHVFGEIEIDFLVTVSPEGVVVIPTIGTLNIGKLSLKEAKEKLKDFINTNYHASTIHIDLISMRKFRVYLVGEVANPGTYFAQATDRVSDIIEVGGGLKDWADETNIQIHHRNGRVDTLDILRFYAFGDKDNNPTVDGGDVIYVPAIDLNSPHVIVEWNKEEINETMNTEQFLFQTKYKRKIYRIINNETLIEFLERIAILDNQVELEHIIVKRAGEEISVDLFDEYNKEDKFILKKGDALIVPDIVDKVYVQGEVLNPGAYPYQVNLTANDYIGMSGILEKSKTGSSILVIRAKSGKVLKGGNVIVNKGDIVVVPRKTRESIRDYLSILTPMVSIIISTYSLYLTISKK</sequence>
<keyword evidence="1" id="KW-0732">Signal</keyword>
<keyword evidence="2" id="KW-1133">Transmembrane helix</keyword>
<reference evidence="6 7" key="1">
    <citation type="submission" date="2011-09" db="EMBL/GenBank/DDBJ databases">
        <title>The permanent draft genome of Caldithrix abyssi DSM 13497.</title>
        <authorList>
            <consortium name="US DOE Joint Genome Institute (JGI-PGF)"/>
            <person name="Lucas S."/>
            <person name="Han J."/>
            <person name="Lapidus A."/>
            <person name="Bruce D."/>
            <person name="Goodwin L."/>
            <person name="Pitluck S."/>
            <person name="Peters L."/>
            <person name="Kyrpides N."/>
            <person name="Mavromatis K."/>
            <person name="Ivanova N."/>
            <person name="Mikhailova N."/>
            <person name="Chertkov O."/>
            <person name="Detter J.C."/>
            <person name="Tapia R."/>
            <person name="Han C."/>
            <person name="Land M."/>
            <person name="Hauser L."/>
            <person name="Markowitz V."/>
            <person name="Cheng J.-F."/>
            <person name="Hugenholtz P."/>
            <person name="Woyke T."/>
            <person name="Wu D."/>
            <person name="Spring S."/>
            <person name="Brambilla E."/>
            <person name="Klenk H.-P."/>
            <person name="Eisen J.A."/>
        </authorList>
    </citation>
    <scope>NUCLEOTIDE SEQUENCE [LARGE SCALE GENOMIC DNA]</scope>
    <source>
        <strain evidence="6 7">DSM 13497</strain>
    </source>
</reference>
<evidence type="ECO:0000313" key="6">
    <source>
        <dbReference type="EMBL" id="EHO40256.1"/>
    </source>
</evidence>
<evidence type="ECO:0000259" key="3">
    <source>
        <dbReference type="Pfam" id="PF02563"/>
    </source>
</evidence>
<dbReference type="Gene3D" id="3.30.1950.10">
    <property type="entry name" value="wza like domain"/>
    <property type="match status" value="1"/>
</dbReference>
<reference evidence="5 8" key="2">
    <citation type="submission" date="2016-11" db="EMBL/GenBank/DDBJ databases">
        <title>Genomic analysis of Caldithrix abyssi and proposal of a novel bacterial phylum Caldithrichaeota.</title>
        <authorList>
            <person name="Kublanov I."/>
            <person name="Sigalova O."/>
            <person name="Gavrilov S."/>
            <person name="Lebedinsky A."/>
            <person name="Ivanova N."/>
            <person name="Daum C."/>
            <person name="Reddy T."/>
            <person name="Klenk H.P."/>
            <person name="Goker M."/>
            <person name="Reva O."/>
            <person name="Miroshnichenko M."/>
            <person name="Kyprides N."/>
            <person name="Woyke T."/>
            <person name="Gelfand M."/>
        </authorList>
    </citation>
    <scope>NUCLEOTIDE SEQUENCE [LARGE SCALE GENOMIC DNA]</scope>
    <source>
        <strain evidence="5 8">LF13</strain>
    </source>
</reference>
<dbReference type="InterPro" id="IPR049712">
    <property type="entry name" value="Poly_export"/>
</dbReference>
<dbReference type="PANTHER" id="PTHR33619">
    <property type="entry name" value="POLYSACCHARIDE EXPORT PROTEIN GFCE-RELATED"/>
    <property type="match status" value="1"/>
</dbReference>
<evidence type="ECO:0000256" key="1">
    <source>
        <dbReference type="ARBA" id="ARBA00022729"/>
    </source>
</evidence>
<feature type="domain" description="Soluble ligand binding" evidence="4">
    <location>
        <begin position="145"/>
        <end position="193"/>
    </location>
</feature>
<organism evidence="6 7">
    <name type="scientific">Caldithrix abyssi DSM 13497</name>
    <dbReference type="NCBI Taxonomy" id="880073"/>
    <lineage>
        <taxon>Bacteria</taxon>
        <taxon>Pseudomonadati</taxon>
        <taxon>Calditrichota</taxon>
        <taxon>Calditrichia</taxon>
        <taxon>Calditrichales</taxon>
        <taxon>Calditrichaceae</taxon>
        <taxon>Caldithrix</taxon>
    </lineage>
</organism>
<dbReference type="Pfam" id="PF02563">
    <property type="entry name" value="Poly_export"/>
    <property type="match status" value="1"/>
</dbReference>
<dbReference type="GO" id="GO:0015159">
    <property type="term" value="F:polysaccharide transmembrane transporter activity"/>
    <property type="evidence" value="ECO:0007669"/>
    <property type="project" value="InterPro"/>
</dbReference>
<gene>
    <name evidence="5" type="ORF">Cabys_3452</name>
    <name evidence="6" type="ORF">Calab_0613</name>
</gene>
<proteinExistence type="predicted"/>
<evidence type="ECO:0000256" key="2">
    <source>
        <dbReference type="SAM" id="Phobius"/>
    </source>
</evidence>
<evidence type="ECO:0000313" key="8">
    <source>
        <dbReference type="Proteomes" id="UP000183868"/>
    </source>
</evidence>
<dbReference type="eggNOG" id="COG1596">
    <property type="taxonomic scope" value="Bacteria"/>
</dbReference>
<dbReference type="STRING" id="880073.Cabys_3452"/>
<dbReference type="Pfam" id="PF10531">
    <property type="entry name" value="SLBB"/>
    <property type="match status" value="2"/>
</dbReference>
<feature type="transmembrane region" description="Helical" evidence="2">
    <location>
        <begin position="404"/>
        <end position="425"/>
    </location>
</feature>
<dbReference type="RefSeq" id="WP_006927204.1">
    <property type="nucleotide sequence ID" value="NZ_CM001402.1"/>
</dbReference>
<feature type="domain" description="Soluble ligand binding" evidence="4">
    <location>
        <begin position="327"/>
        <end position="380"/>
    </location>
</feature>
<dbReference type="InterPro" id="IPR003715">
    <property type="entry name" value="Poly_export_N"/>
</dbReference>
<dbReference type="HOGENOM" id="CLU_516570_0_0_0"/>
<dbReference type="EMBL" id="CM001402">
    <property type="protein sequence ID" value="EHO40256.1"/>
    <property type="molecule type" value="Genomic_DNA"/>
</dbReference>
<name>H1XS92_CALAY</name>
<dbReference type="Proteomes" id="UP000004671">
    <property type="component" value="Chromosome"/>
</dbReference>
<dbReference type="KEGG" id="caby:Cabys_3452"/>
<dbReference type="PaxDb" id="880073-Calab_0613"/>
<evidence type="ECO:0000313" key="7">
    <source>
        <dbReference type="Proteomes" id="UP000004671"/>
    </source>
</evidence>
<evidence type="ECO:0000259" key="4">
    <source>
        <dbReference type="Pfam" id="PF10531"/>
    </source>
</evidence>